<accession>A0A430AZ83</accession>
<dbReference type="Gene3D" id="1.50.10.20">
    <property type="match status" value="1"/>
</dbReference>
<dbReference type="RefSeq" id="WP_126812656.1">
    <property type="nucleotide sequence ID" value="NZ_NGKC01000003.1"/>
</dbReference>
<dbReference type="OrthoDB" id="9810718at2"/>
<dbReference type="SUPFAM" id="SSF48208">
    <property type="entry name" value="Six-hairpin glycosidases"/>
    <property type="match status" value="1"/>
</dbReference>
<dbReference type="EMBL" id="NGKC01000003">
    <property type="protein sequence ID" value="RSU13345.1"/>
    <property type="molecule type" value="Genomic_DNA"/>
</dbReference>
<sequence>MDKQGRDNLQTLQTFFQEEQLKTNLTDVTFFLSYTNGPARASVWQTSAQTFDAAWYKVERHLMKYHHMPKWVRIDMIVAKQTYSRQEALDQISKVKRNNYFSYGISFKEDGSCQFLEEEIAGNALLTPDASHIVGKNKPNLQLNQQNLRQYIRKKYNRIILNPEKYVDDNWTFFKTRAAFLSSDVLFLDGPAVQFGRGIRQISEHDFQNELELAIRQGGTYLANQLTPSGKFIFGYYPAYHLNLPGYNSVRHFSSAYALLETAQFTGNADFLTSAEKSLVWGLEHLTETIDGRLYVTEQLKKSKELKLGAQATAILALAKFEELTGRKQFVQQMESLTAGMCQQFIDEDGNTTHVLHSDLTVKETFRIIYYDGEALFSLLRAFAITENPQLLETGKRLMNRFIENGYEKYHDHWLSYSVNELIHIDPQPEYFEFGLKNAFNNLKFIEHRDTAYPTMLELLVAAVRMVGSLKKQPYHAELVSEEQIEKLQQVMRKRVVHELRTGIMWPELAMFFKKPDQIVSGFFARHDRFRMRIDDAEHFLSGLINFSLISDEKTDK</sequence>
<dbReference type="AlphaFoldDB" id="A0A430AZ83"/>
<gene>
    <name evidence="1" type="ORF">CBF27_03970</name>
</gene>
<evidence type="ECO:0000313" key="1">
    <source>
        <dbReference type="EMBL" id="RSU13345.1"/>
    </source>
</evidence>
<protein>
    <recommendedName>
        <fullName evidence="3">Glycosyl transferase family 1</fullName>
    </recommendedName>
</protein>
<evidence type="ECO:0000313" key="2">
    <source>
        <dbReference type="Proteomes" id="UP000286773"/>
    </source>
</evidence>
<keyword evidence="2" id="KW-1185">Reference proteome</keyword>
<organism evidence="1 2">
    <name type="scientific">Vagococcus acidifermentans</name>
    <dbReference type="NCBI Taxonomy" id="564710"/>
    <lineage>
        <taxon>Bacteria</taxon>
        <taxon>Bacillati</taxon>
        <taxon>Bacillota</taxon>
        <taxon>Bacilli</taxon>
        <taxon>Lactobacillales</taxon>
        <taxon>Enterococcaceae</taxon>
        <taxon>Vagococcus</taxon>
    </lineage>
</organism>
<dbReference type="Proteomes" id="UP000286773">
    <property type="component" value="Unassembled WGS sequence"/>
</dbReference>
<proteinExistence type="predicted"/>
<dbReference type="InterPro" id="IPR008928">
    <property type="entry name" value="6-hairpin_glycosidase_sf"/>
</dbReference>
<comment type="caution">
    <text evidence="1">The sequence shown here is derived from an EMBL/GenBank/DDBJ whole genome shotgun (WGS) entry which is preliminary data.</text>
</comment>
<evidence type="ECO:0008006" key="3">
    <source>
        <dbReference type="Google" id="ProtNLM"/>
    </source>
</evidence>
<dbReference type="GO" id="GO:0005975">
    <property type="term" value="P:carbohydrate metabolic process"/>
    <property type="evidence" value="ECO:0007669"/>
    <property type="project" value="InterPro"/>
</dbReference>
<reference evidence="1 2" key="1">
    <citation type="submission" date="2017-05" db="EMBL/GenBank/DDBJ databases">
        <title>Vagococcus spp. assemblies.</title>
        <authorList>
            <person name="Gulvik C.A."/>
        </authorList>
    </citation>
    <scope>NUCLEOTIDE SEQUENCE [LARGE SCALE GENOMIC DNA]</scope>
    <source>
        <strain evidence="1 2">LMG 24798</strain>
    </source>
</reference>
<name>A0A430AZ83_9ENTE</name>